<protein>
    <submittedName>
        <fullName evidence="1">Uncharacterized protein</fullName>
    </submittedName>
</protein>
<reference evidence="2" key="1">
    <citation type="journal article" date="2024" name="Proc. Natl. Acad. Sci. U.S.A.">
        <title>Extraordinary preservation of gene collinearity over three hundred million years revealed in homosporous lycophytes.</title>
        <authorList>
            <person name="Li C."/>
            <person name="Wickell D."/>
            <person name="Kuo L.Y."/>
            <person name="Chen X."/>
            <person name="Nie B."/>
            <person name="Liao X."/>
            <person name="Peng D."/>
            <person name="Ji J."/>
            <person name="Jenkins J."/>
            <person name="Williams M."/>
            <person name="Shu S."/>
            <person name="Plott C."/>
            <person name="Barry K."/>
            <person name="Rajasekar S."/>
            <person name="Grimwood J."/>
            <person name="Han X."/>
            <person name="Sun S."/>
            <person name="Hou Z."/>
            <person name="He W."/>
            <person name="Dai G."/>
            <person name="Sun C."/>
            <person name="Schmutz J."/>
            <person name="Leebens-Mack J.H."/>
            <person name="Li F.W."/>
            <person name="Wang L."/>
        </authorList>
    </citation>
    <scope>NUCLEOTIDE SEQUENCE [LARGE SCALE GENOMIC DNA]</scope>
    <source>
        <strain evidence="2">cv. PW_Plant_1</strain>
    </source>
</reference>
<organism evidence="1 2">
    <name type="scientific">Diphasiastrum complanatum</name>
    <name type="common">Issler's clubmoss</name>
    <name type="synonym">Lycopodium complanatum</name>
    <dbReference type="NCBI Taxonomy" id="34168"/>
    <lineage>
        <taxon>Eukaryota</taxon>
        <taxon>Viridiplantae</taxon>
        <taxon>Streptophyta</taxon>
        <taxon>Embryophyta</taxon>
        <taxon>Tracheophyta</taxon>
        <taxon>Lycopodiopsida</taxon>
        <taxon>Lycopodiales</taxon>
        <taxon>Lycopodiaceae</taxon>
        <taxon>Lycopodioideae</taxon>
        <taxon>Diphasiastrum</taxon>
    </lineage>
</organism>
<evidence type="ECO:0000313" key="2">
    <source>
        <dbReference type="Proteomes" id="UP001162992"/>
    </source>
</evidence>
<name>A0ACC2DSD6_DIPCM</name>
<accession>A0ACC2DSD6</accession>
<proteinExistence type="predicted"/>
<sequence>MALRNQVANAETVSLRNGRSPSSKISKGERVIENGKQVSGVSLSLHEGRAALGMPPGKPPSSGSSQQSKGQEPQFTTGKGHLSEDTGTEIDSERRKGKAFEDILLLQWGQRKRQRNGRLETTKTGVGENCFAPSKKQLRLDRRVEKIPAPVQTHSNGSKKGHSLGPCAPSLLDTACGDGRSIPARAENGTTRGHGVVVHGSRWSPDKREDRESPLSMHEADNTVACNKSGSKGSYAAYVHEQTEVEDGQGTVFVEKICLEFFEWPKVLISLSRKEKEDDFFAIKGSKLPQRPKKRSKHIEKTLHYVSPGMWLCDLTRERYEVREKKSIKKKPRGLKAMGSVDSDSE</sequence>
<gene>
    <name evidence="1" type="ORF">O6H91_05G117800</name>
</gene>
<keyword evidence="2" id="KW-1185">Reference proteome</keyword>
<dbReference type="Proteomes" id="UP001162992">
    <property type="component" value="Chromosome 5"/>
</dbReference>
<evidence type="ECO:0000313" key="1">
    <source>
        <dbReference type="EMBL" id="KAJ7557233.1"/>
    </source>
</evidence>
<comment type="caution">
    <text evidence="1">The sequence shown here is derived from an EMBL/GenBank/DDBJ whole genome shotgun (WGS) entry which is preliminary data.</text>
</comment>
<dbReference type="EMBL" id="CM055096">
    <property type="protein sequence ID" value="KAJ7557233.1"/>
    <property type="molecule type" value="Genomic_DNA"/>
</dbReference>